<organism evidence="1 2">
    <name type="scientific">Pistacia atlantica</name>
    <dbReference type="NCBI Taxonomy" id="434234"/>
    <lineage>
        <taxon>Eukaryota</taxon>
        <taxon>Viridiplantae</taxon>
        <taxon>Streptophyta</taxon>
        <taxon>Embryophyta</taxon>
        <taxon>Tracheophyta</taxon>
        <taxon>Spermatophyta</taxon>
        <taxon>Magnoliopsida</taxon>
        <taxon>eudicotyledons</taxon>
        <taxon>Gunneridae</taxon>
        <taxon>Pentapetalae</taxon>
        <taxon>rosids</taxon>
        <taxon>malvids</taxon>
        <taxon>Sapindales</taxon>
        <taxon>Anacardiaceae</taxon>
        <taxon>Pistacia</taxon>
    </lineage>
</organism>
<evidence type="ECO:0000313" key="1">
    <source>
        <dbReference type="EMBL" id="KAJ0102082.1"/>
    </source>
</evidence>
<reference evidence="2" key="1">
    <citation type="journal article" date="2023" name="G3 (Bethesda)">
        <title>Genome assembly and association tests identify interacting loci associated with vigor, precocity, and sex in interspecific pistachio rootstocks.</title>
        <authorList>
            <person name="Palmer W."/>
            <person name="Jacygrad E."/>
            <person name="Sagayaradj S."/>
            <person name="Cavanaugh K."/>
            <person name="Han R."/>
            <person name="Bertier L."/>
            <person name="Beede B."/>
            <person name="Kafkas S."/>
            <person name="Golino D."/>
            <person name="Preece J."/>
            <person name="Michelmore R."/>
        </authorList>
    </citation>
    <scope>NUCLEOTIDE SEQUENCE [LARGE SCALE GENOMIC DNA]</scope>
</reference>
<dbReference type="EMBL" id="CM047899">
    <property type="protein sequence ID" value="KAJ0102082.1"/>
    <property type="molecule type" value="Genomic_DNA"/>
</dbReference>
<dbReference type="Proteomes" id="UP001164250">
    <property type="component" value="Chromosome 3"/>
</dbReference>
<protein>
    <submittedName>
        <fullName evidence="1">Uncharacterized protein</fullName>
    </submittedName>
</protein>
<name>A0ACC1BSI0_9ROSI</name>
<evidence type="ECO:0000313" key="2">
    <source>
        <dbReference type="Proteomes" id="UP001164250"/>
    </source>
</evidence>
<keyword evidence="2" id="KW-1185">Reference proteome</keyword>
<comment type="caution">
    <text evidence="1">The sequence shown here is derived from an EMBL/GenBank/DDBJ whole genome shotgun (WGS) entry which is preliminary data.</text>
</comment>
<accession>A0ACC1BSI0</accession>
<gene>
    <name evidence="1" type="ORF">Patl1_05617</name>
</gene>
<proteinExistence type="predicted"/>
<sequence length="99" mass="11696">MITMKLSLRLFLKSLMTLWPLIAFIREGQFLKIQNYFHYSRKLWRIGPLPARSVSLYLGTLVRISSWSLKGSNARLLHYQKDLLHLGVFITQNQLQLTY</sequence>